<evidence type="ECO:0000313" key="1">
    <source>
        <dbReference type="EMBL" id="MXP78017.1"/>
    </source>
</evidence>
<keyword evidence="2" id="KW-1185">Reference proteome</keyword>
<reference evidence="1 2" key="1">
    <citation type="submission" date="2019-12" db="EMBL/GenBank/DDBJ databases">
        <title>Sporaefaciens musculi gen. nov., sp. nov., a novel bacterium isolated from the caecum of an obese mouse.</title>
        <authorList>
            <person name="Rasmussen T.S."/>
            <person name="Streidl T."/>
            <person name="Hitch T.C.A."/>
            <person name="Wortmann E."/>
            <person name="Deptula P."/>
            <person name="Hansen M."/>
            <person name="Nielsen D.S."/>
            <person name="Clavel T."/>
            <person name="Vogensen F.K."/>
        </authorList>
    </citation>
    <scope>NUCLEOTIDE SEQUENCE [LARGE SCALE GENOMIC DNA]</scope>
    <source>
        <strain evidence="1 2">WCA-9-b2</strain>
    </source>
</reference>
<gene>
    <name evidence="1" type="ORF">GN277_22470</name>
</gene>
<accession>A0A7X3MKP1</accession>
<dbReference type="RefSeq" id="WP_159753999.1">
    <property type="nucleotide sequence ID" value="NZ_CASSPE010000350.1"/>
</dbReference>
<name>A0A7X3MKP1_9FIRM</name>
<dbReference type="EMBL" id="WUQX01000001">
    <property type="protein sequence ID" value="MXP78017.1"/>
    <property type="molecule type" value="Genomic_DNA"/>
</dbReference>
<dbReference type="AlphaFoldDB" id="A0A7X3MKP1"/>
<evidence type="ECO:0000313" key="2">
    <source>
        <dbReference type="Proteomes" id="UP000460412"/>
    </source>
</evidence>
<dbReference type="Proteomes" id="UP000460412">
    <property type="component" value="Unassembled WGS sequence"/>
</dbReference>
<sequence length="63" mass="7466">MPSQADIVRDSINEFSRIQDWMILAKKNDDLETYEQIHKRYIELKVTLSTLGVNITELDRIKE</sequence>
<organism evidence="1 2">
    <name type="scientific">Sporofaciens musculi</name>
    <dbReference type="NCBI Taxonomy" id="2681861"/>
    <lineage>
        <taxon>Bacteria</taxon>
        <taxon>Bacillati</taxon>
        <taxon>Bacillota</taxon>
        <taxon>Clostridia</taxon>
        <taxon>Lachnospirales</taxon>
        <taxon>Lachnospiraceae</taxon>
        <taxon>Sporofaciens</taxon>
    </lineage>
</organism>
<comment type="caution">
    <text evidence="1">The sequence shown here is derived from an EMBL/GenBank/DDBJ whole genome shotgun (WGS) entry which is preliminary data.</text>
</comment>
<proteinExistence type="predicted"/>
<protein>
    <submittedName>
        <fullName evidence="1">Uncharacterized protein</fullName>
    </submittedName>
</protein>